<evidence type="ECO:0000256" key="9">
    <source>
        <dbReference type="ARBA" id="ARBA00022843"/>
    </source>
</evidence>
<evidence type="ECO:0000256" key="29">
    <source>
        <dbReference type="SAM" id="MobiDB-lite"/>
    </source>
</evidence>
<proteinExistence type="inferred from homology"/>
<keyword evidence="9" id="KW-0832">Ubl conjugation</keyword>
<evidence type="ECO:0000256" key="1">
    <source>
        <dbReference type="ARBA" id="ARBA00004123"/>
    </source>
</evidence>
<protein>
    <recommendedName>
        <fullName evidence="23">Sterol regulatory element-binding protein 1</fullName>
    </recommendedName>
    <alternativeName>
        <fullName evidence="24">Sterol regulatory element-binding transcription factor 1</fullName>
    </alternativeName>
</protein>
<evidence type="ECO:0000256" key="22">
    <source>
        <dbReference type="ARBA" id="ARBA00038460"/>
    </source>
</evidence>
<dbReference type="GO" id="GO:0046983">
    <property type="term" value="F:protein dimerization activity"/>
    <property type="evidence" value="ECO:0007669"/>
    <property type="project" value="InterPro"/>
</dbReference>
<keyword evidence="16" id="KW-0010">Activator</keyword>
<evidence type="ECO:0000256" key="8">
    <source>
        <dbReference type="ARBA" id="ARBA00022824"/>
    </source>
</evidence>
<comment type="function">
    <text evidence="26">Key transcription factor that regulates expression of genes involved in cholesterol biosynthesis and lipid homeostasis. Binds to the sterol regulatory element 1 (SRE-1) (5'-ATCACCCCAC-3'). Has dual sequence specificity binding to both an E-box motif (5'-ATCACGTGA-3') and to SRE-1 (5'-ATCACCCCAC-3'). Regulates the promoters of genes involved in cholesterol biosynthesis and the LDL receptor (LDLR) pathway of sterol regulation.</text>
</comment>
<feature type="compositionally biased region" description="Low complexity" evidence="29">
    <location>
        <begin position="99"/>
        <end position="111"/>
    </location>
</feature>
<dbReference type="AlphaFoldDB" id="A0A8U0QJ93"/>
<dbReference type="GO" id="GO:0008203">
    <property type="term" value="P:cholesterol metabolic process"/>
    <property type="evidence" value="ECO:0007669"/>
    <property type="project" value="UniProtKB-KW"/>
</dbReference>
<evidence type="ECO:0000256" key="21">
    <source>
        <dbReference type="ARBA" id="ARBA00023329"/>
    </source>
</evidence>
<keyword evidence="21" id="KW-0968">Cytoplasmic vesicle</keyword>
<evidence type="ECO:0000256" key="6">
    <source>
        <dbReference type="ARBA" id="ARBA00022553"/>
    </source>
</evidence>
<keyword evidence="31" id="KW-1185">Reference proteome</keyword>
<keyword evidence="13" id="KW-0443">Lipid metabolism</keyword>
<dbReference type="GO" id="GO:0012507">
    <property type="term" value="C:ER to Golgi transport vesicle membrane"/>
    <property type="evidence" value="ECO:0007669"/>
    <property type="project" value="UniProtKB-SubCell"/>
</dbReference>
<evidence type="ECO:0000256" key="26">
    <source>
        <dbReference type="ARBA" id="ARBA00045371"/>
    </source>
</evidence>
<keyword evidence="17" id="KW-0804">Transcription</keyword>
<keyword evidence="10" id="KW-1133">Transmembrane helix</keyword>
<feature type="compositionally biased region" description="Low complexity" evidence="29">
    <location>
        <begin position="159"/>
        <end position="171"/>
    </location>
</feature>
<feature type="compositionally biased region" description="Polar residues" evidence="29">
    <location>
        <begin position="135"/>
        <end position="148"/>
    </location>
</feature>
<keyword evidence="7" id="KW-0812">Transmembrane</keyword>
<keyword evidence="19" id="KW-0753">Steroid metabolism</keyword>
<dbReference type="KEGG" id="snh:120042981"/>
<dbReference type="GeneID" id="120042981"/>
<dbReference type="InterPro" id="IPR036638">
    <property type="entry name" value="HLH_DNA-bd_sf"/>
</dbReference>
<evidence type="ECO:0000256" key="23">
    <source>
        <dbReference type="ARBA" id="ARBA00039749"/>
    </source>
</evidence>
<dbReference type="GO" id="GO:0005634">
    <property type="term" value="C:nucleus"/>
    <property type="evidence" value="ECO:0007669"/>
    <property type="project" value="UniProtKB-SubCell"/>
</dbReference>
<evidence type="ECO:0000256" key="27">
    <source>
        <dbReference type="ARBA" id="ARBA00047005"/>
    </source>
</evidence>
<feature type="region of interest" description="Disordered" evidence="29">
    <location>
        <begin position="475"/>
        <end position="530"/>
    </location>
</feature>
<evidence type="ECO:0000313" key="31">
    <source>
        <dbReference type="Proteomes" id="UP000808372"/>
    </source>
</evidence>
<dbReference type="Proteomes" id="UP000808372">
    <property type="component" value="Chromosome 3"/>
</dbReference>
<keyword evidence="20" id="KW-0539">Nucleus</keyword>
<organism evidence="31 32">
    <name type="scientific">Salvelinus namaycush</name>
    <name type="common">Lake trout</name>
    <name type="synonym">Salmo namaycush</name>
    <dbReference type="NCBI Taxonomy" id="8040"/>
    <lineage>
        <taxon>Eukaryota</taxon>
        <taxon>Metazoa</taxon>
        <taxon>Chordata</taxon>
        <taxon>Craniata</taxon>
        <taxon>Vertebrata</taxon>
        <taxon>Euteleostomi</taxon>
        <taxon>Actinopterygii</taxon>
        <taxon>Neopterygii</taxon>
        <taxon>Teleostei</taxon>
        <taxon>Protacanthopterygii</taxon>
        <taxon>Salmoniformes</taxon>
        <taxon>Salmonidae</taxon>
        <taxon>Salmoninae</taxon>
        <taxon>Salvelinus</taxon>
    </lineage>
</organism>
<evidence type="ECO:0000256" key="13">
    <source>
        <dbReference type="ARBA" id="ARBA00023098"/>
    </source>
</evidence>
<evidence type="ECO:0000256" key="5">
    <source>
        <dbReference type="ARBA" id="ARBA00022548"/>
    </source>
</evidence>
<evidence type="ECO:0000256" key="15">
    <source>
        <dbReference type="ARBA" id="ARBA00023136"/>
    </source>
</evidence>
<evidence type="ECO:0000256" key="19">
    <source>
        <dbReference type="ARBA" id="ARBA00023221"/>
    </source>
</evidence>
<dbReference type="SUPFAM" id="SSF47459">
    <property type="entry name" value="HLH, helix-loop-helix DNA-binding domain"/>
    <property type="match status" value="1"/>
</dbReference>
<keyword evidence="14" id="KW-0238">DNA-binding</keyword>
<evidence type="ECO:0000256" key="17">
    <source>
        <dbReference type="ARBA" id="ARBA00023163"/>
    </source>
</evidence>
<dbReference type="GO" id="GO:0005789">
    <property type="term" value="C:endoplasmic reticulum membrane"/>
    <property type="evidence" value="ECO:0007669"/>
    <property type="project" value="UniProtKB-SubCell"/>
</dbReference>
<comment type="similarity">
    <text evidence="22">Belongs to the SREBP family.</text>
</comment>
<keyword evidence="18" id="KW-1207">Sterol metabolism</keyword>
<dbReference type="RefSeq" id="XP_038843636.1">
    <property type="nucleotide sequence ID" value="XM_038987708.1"/>
</dbReference>
<comment type="subunit">
    <text evidence="27">Efficient DNA binding of the soluble transcription factor fragment requires dimerization with another bHLH protein. Interacts with CEBPA, the interaction produces a transcriptional synergy. Interacts with LMNA.</text>
</comment>
<comment type="function">
    <text evidence="25">Precursor of the transcription factor form (Processed sterol regulatory element-binding protein 1), which is embedded in the endoplasmic reticulum membrane. Low sterol concentrations promote processing of this form, releasing the transcription factor form that translocates into the nucleus and activates transcription of genes involved in cholesterol biosynthesis and lipid homeostasis.</text>
</comment>
<evidence type="ECO:0000256" key="16">
    <source>
        <dbReference type="ARBA" id="ARBA00023159"/>
    </source>
</evidence>
<evidence type="ECO:0000256" key="28">
    <source>
        <dbReference type="ARBA" id="ARBA00049702"/>
    </source>
</evidence>
<dbReference type="InterPro" id="IPR011598">
    <property type="entry name" value="bHLH_dom"/>
</dbReference>
<evidence type="ECO:0000256" key="25">
    <source>
        <dbReference type="ARBA" id="ARBA00045313"/>
    </source>
</evidence>
<dbReference type="Pfam" id="PF00010">
    <property type="entry name" value="HLH"/>
    <property type="match status" value="1"/>
</dbReference>
<name>A0A8U0QJ93_SALNM</name>
<accession>A0A8U0QJ93</accession>
<evidence type="ECO:0000256" key="12">
    <source>
        <dbReference type="ARBA" id="ARBA00023034"/>
    </source>
</evidence>
<feature type="region of interest" description="Disordered" evidence="29">
    <location>
        <begin position="74"/>
        <end position="171"/>
    </location>
</feature>
<sequence length="1190" mass="128200">MFSHSELANHNETAKMNLSFDDQSLDNLDPTISLNDPSDIDTALLNDIDDMLQLINNQDMVEFNQDMAGLFDPPQFTGDTPTQDLPALGLPHSIPSPPSTTSSSILSSSPHLDALLGPPIIRSSSPPDKAFHPPTFQQSPLAQVTTSTPVPLPRPLPAPQQGSPSAQAAQGLRQPKVDLPLPVLSPPAPVPVQLLPPASSPHTVPGQSPVFSAAPQALFTSPAPQQPQAHAQQIRINYSTQNGYKAVNHQGGPAQPMVSLSSSPTNVQPMTIQALTTTAPLLTTSASHPAQTIASHHIQQVLLQPQFIKAESLLLTTLNRDPCMVTTVSSPCITSLATTTSQSTHSLQALMSGGTFLTTVPVMMDSDKLPINRITISSKPMGLPPKGEKRTAHNAIEKRYRSSINDKILELKDLVAGTEAKQLNKSAILKKAIDYIRYLQQSNQKLKKENMALKMSAQKNKSLKDLVAMEVDGPQTDVKSELPTPPPSDVGSPTSYSHCGSDSEPDSPMGEDSKPAVNLMDTSSSTPGSAGMLDRSRMALCTFTFLFLSLNPLAAMLCGGMGSSTTSNNHAVHPGTGRNMLGLDNAADSWGWMDWVLPTLLVWLLNGVLVAGVLVRVLVYGEPVTRPHSGSSVLFWRHRKQADLDLARGDFAQASQNLWTCLKALGRPLPTSQLDLACAALWALLRLCLQRLGVGRWLAARAGGLRARGLREDACKSSRDAALVYHRLHQLHMTGKLGGSHLSAVHMALSAVNLAECSGSCLPVATLGEVYVSAALRVKASLPRLLHFSSRVFLSSARQACLSSSGSVPPAMQWLCHPLGHRFFVDGDWAVRSTPKDSIYSQAGNTVDPLAQVTQAFREHLLEKALYCVAQPRGEKTPSDGEGEYADALEYLQLLTSASDAAGANTQSFAIRSSMATVTGCDLHSKWWSSVAVVIINWLQGDDAAAERLYPAAEHLPRSLQTAESPLPKASLNTFRAVRAMLTKPENCQLSLSHSEKASGLLRDSLNLGPHCHSSSLDKVVQLLLCDLLLVMRTNVWRLQQSSSPGGLSLQASPAELHGFQQDLSSLRKLAQSFRPAMRRLFLHEATARLMAGASPTRTHQLLDRSLRRRATPGAKTEECEMRPGQREQAEAVMLACRYLPPSFLSAPGQRVGMLADAARTLEKLGDKRTLHDCQQMIIKLGSGTTVTSA</sequence>
<dbReference type="SMART" id="SM00353">
    <property type="entry name" value="HLH"/>
    <property type="match status" value="1"/>
</dbReference>
<keyword evidence="11" id="KW-0805">Transcription regulation</keyword>
<keyword evidence="12" id="KW-0333">Golgi apparatus</keyword>
<dbReference type="GO" id="GO:0000139">
    <property type="term" value="C:Golgi membrane"/>
    <property type="evidence" value="ECO:0007669"/>
    <property type="project" value="UniProtKB-SubCell"/>
</dbReference>
<feature type="compositionally biased region" description="Polar residues" evidence="29">
    <location>
        <begin position="491"/>
        <end position="500"/>
    </location>
</feature>
<dbReference type="PANTHER" id="PTHR46062">
    <property type="entry name" value="STEROL REGULATORY ELEMENT-BINDING PROTEIN"/>
    <property type="match status" value="1"/>
</dbReference>
<evidence type="ECO:0000313" key="32">
    <source>
        <dbReference type="RefSeq" id="XP_038843636.1"/>
    </source>
</evidence>
<keyword evidence="6" id="KW-0597">Phosphoprotein</keyword>
<evidence type="ECO:0000256" key="20">
    <source>
        <dbReference type="ARBA" id="ARBA00023242"/>
    </source>
</evidence>
<gene>
    <name evidence="32" type="primary">srebf1</name>
</gene>
<dbReference type="CDD" id="cd18921">
    <property type="entry name" value="bHLHzip_SREBP1"/>
    <property type="match status" value="1"/>
</dbReference>
<evidence type="ECO:0000256" key="7">
    <source>
        <dbReference type="ARBA" id="ARBA00022692"/>
    </source>
</evidence>
<keyword evidence="5" id="KW-0153">Cholesterol metabolism</keyword>
<keyword evidence="8" id="KW-0256">Endoplasmic reticulum</keyword>
<evidence type="ECO:0000256" key="11">
    <source>
        <dbReference type="ARBA" id="ARBA00023015"/>
    </source>
</evidence>
<evidence type="ECO:0000256" key="18">
    <source>
        <dbReference type="ARBA" id="ARBA00023166"/>
    </source>
</evidence>
<evidence type="ECO:0000256" key="3">
    <source>
        <dbReference type="ARBA" id="ARBA00004557"/>
    </source>
</evidence>
<evidence type="ECO:0000256" key="14">
    <source>
        <dbReference type="ARBA" id="ARBA00023125"/>
    </source>
</evidence>
<comment type="subcellular location">
    <subcellularLocation>
        <location evidence="3">Cytoplasmic vesicle</location>
        <location evidence="3">COPII-coated vesicle membrane</location>
        <topology evidence="3">Multi-pass membrane protein</topology>
    </subcellularLocation>
    <subcellularLocation>
        <location evidence="2">Endoplasmic reticulum membrane</location>
        <topology evidence="2">Multi-pass membrane protein</topology>
    </subcellularLocation>
    <subcellularLocation>
        <location evidence="4">Golgi apparatus membrane</location>
        <topology evidence="4">Multi-pass membrane protein</topology>
    </subcellularLocation>
    <subcellularLocation>
        <location evidence="1">Nucleus</location>
    </subcellularLocation>
</comment>
<dbReference type="PROSITE" id="PS50888">
    <property type="entry name" value="BHLH"/>
    <property type="match status" value="1"/>
</dbReference>
<dbReference type="GO" id="GO:0000981">
    <property type="term" value="F:DNA-binding transcription factor activity, RNA polymerase II-specific"/>
    <property type="evidence" value="ECO:0007669"/>
    <property type="project" value="TreeGrafter"/>
</dbReference>
<dbReference type="OrthoDB" id="2133190at2759"/>
<evidence type="ECO:0000256" key="2">
    <source>
        <dbReference type="ARBA" id="ARBA00004477"/>
    </source>
</evidence>
<evidence type="ECO:0000256" key="24">
    <source>
        <dbReference type="ARBA" id="ARBA00042215"/>
    </source>
</evidence>
<feature type="domain" description="BHLH" evidence="30">
    <location>
        <begin position="388"/>
        <end position="439"/>
    </location>
</feature>
<dbReference type="Gene3D" id="4.10.280.10">
    <property type="entry name" value="Helix-loop-helix DNA-binding domain"/>
    <property type="match status" value="1"/>
</dbReference>
<dbReference type="FunFam" id="4.10.280.10:FF:000016">
    <property type="entry name" value="Sterol regulatory element-binding transcription factor 1"/>
    <property type="match status" value="1"/>
</dbReference>
<comment type="subunit">
    <text evidence="28">Forms a tight complex with SCAP, the SCAP-SREBP complex, in the endoplasmic reticulum membrane and the Golgi apparatus. Interacts with PAQR3; the interaction anchors the SCAP-SREBP complex to the Golgi apparatus in low cholesterol conditions.</text>
</comment>
<dbReference type="PANTHER" id="PTHR46062:SF2">
    <property type="entry name" value="STEROL REGULATORY ELEMENT-BINDING PROTEIN 1"/>
    <property type="match status" value="1"/>
</dbReference>
<evidence type="ECO:0000256" key="4">
    <source>
        <dbReference type="ARBA" id="ARBA00004653"/>
    </source>
</evidence>
<evidence type="ECO:0000256" key="10">
    <source>
        <dbReference type="ARBA" id="ARBA00022989"/>
    </source>
</evidence>
<keyword evidence="15" id="KW-0472">Membrane</keyword>
<evidence type="ECO:0000259" key="30">
    <source>
        <dbReference type="PROSITE" id="PS50888"/>
    </source>
</evidence>
<dbReference type="CTD" id="6720"/>
<dbReference type="GO" id="GO:0000978">
    <property type="term" value="F:RNA polymerase II cis-regulatory region sequence-specific DNA binding"/>
    <property type="evidence" value="ECO:0007669"/>
    <property type="project" value="TreeGrafter"/>
</dbReference>
<reference evidence="32" key="1">
    <citation type="submission" date="2025-08" db="UniProtKB">
        <authorList>
            <consortium name="RefSeq"/>
        </authorList>
    </citation>
    <scope>IDENTIFICATION</scope>
    <source>
        <tissue evidence="32">White muscle</tissue>
    </source>
</reference>